<dbReference type="RefSeq" id="WP_057858000.1">
    <property type="nucleotide sequence ID" value="NZ_LLYB01000057.1"/>
</dbReference>
<comment type="caution">
    <text evidence="2">The sequence shown here is derived from an EMBL/GenBank/DDBJ whole genome shotgun (WGS) entry which is preliminary data.</text>
</comment>
<feature type="transmembrane region" description="Helical" evidence="1">
    <location>
        <begin position="71"/>
        <end position="91"/>
    </location>
</feature>
<dbReference type="Proteomes" id="UP000051660">
    <property type="component" value="Unassembled WGS sequence"/>
</dbReference>
<name>A0A0R3MZU4_9BRAD</name>
<keyword evidence="1" id="KW-1133">Transmembrane helix</keyword>
<feature type="transmembrane region" description="Helical" evidence="1">
    <location>
        <begin position="48"/>
        <end position="64"/>
    </location>
</feature>
<dbReference type="OrthoDB" id="287782at2"/>
<accession>A0A0R3MZU4</accession>
<gene>
    <name evidence="2" type="ORF">CQ14_10070</name>
</gene>
<sequence>MRRVLAAILAIPTVLNGLIMLVAGPFWYGTAPGVPDTGPFNPHFVQDIGAAFLAAGLALAARAWRPRYWPAAVAGAGFLVVHALLHVAILVGGHSHYPAFDLLAIVLPSAVALYSAFPNPGEQHA</sequence>
<reference evidence="2 3" key="1">
    <citation type="submission" date="2014-03" db="EMBL/GenBank/DDBJ databases">
        <title>Bradyrhizobium valentinum sp. nov., isolated from effective nodules of Lupinus mariae-josephae, a lupine endemic of basic-lime soils in Eastern Spain.</title>
        <authorList>
            <person name="Duran D."/>
            <person name="Rey L."/>
            <person name="Navarro A."/>
            <person name="Busquets A."/>
            <person name="Imperial J."/>
            <person name="Ruiz-Argueso T."/>
        </authorList>
    </citation>
    <scope>NUCLEOTIDE SEQUENCE [LARGE SCALE GENOMIC DNA]</scope>
    <source>
        <strain evidence="2 3">CCBAU 23086</strain>
    </source>
</reference>
<keyword evidence="1" id="KW-0812">Transmembrane</keyword>
<keyword evidence="1" id="KW-0472">Membrane</keyword>
<protein>
    <submittedName>
        <fullName evidence="2">Uncharacterized protein</fullName>
    </submittedName>
</protein>
<feature type="transmembrane region" description="Helical" evidence="1">
    <location>
        <begin position="7"/>
        <end position="28"/>
    </location>
</feature>
<evidence type="ECO:0000256" key="1">
    <source>
        <dbReference type="SAM" id="Phobius"/>
    </source>
</evidence>
<proteinExistence type="predicted"/>
<evidence type="ECO:0000313" key="3">
    <source>
        <dbReference type="Proteomes" id="UP000051660"/>
    </source>
</evidence>
<dbReference type="AlphaFoldDB" id="A0A0R3MZU4"/>
<dbReference type="EMBL" id="LLYB01000057">
    <property type="protein sequence ID" value="KRR25329.1"/>
    <property type="molecule type" value="Genomic_DNA"/>
</dbReference>
<feature type="transmembrane region" description="Helical" evidence="1">
    <location>
        <begin position="97"/>
        <end position="117"/>
    </location>
</feature>
<evidence type="ECO:0000313" key="2">
    <source>
        <dbReference type="EMBL" id="KRR25329.1"/>
    </source>
</evidence>
<organism evidence="2 3">
    <name type="scientific">Bradyrhizobium lablabi</name>
    <dbReference type="NCBI Taxonomy" id="722472"/>
    <lineage>
        <taxon>Bacteria</taxon>
        <taxon>Pseudomonadati</taxon>
        <taxon>Pseudomonadota</taxon>
        <taxon>Alphaproteobacteria</taxon>
        <taxon>Hyphomicrobiales</taxon>
        <taxon>Nitrobacteraceae</taxon>
        <taxon>Bradyrhizobium</taxon>
    </lineage>
</organism>